<proteinExistence type="predicted"/>
<accession>A0A0E9T7Y2</accession>
<evidence type="ECO:0000313" key="2">
    <source>
        <dbReference type="EMBL" id="JAH49779.1"/>
    </source>
</evidence>
<protein>
    <submittedName>
        <fullName evidence="2">Uncharacterized protein</fullName>
    </submittedName>
</protein>
<evidence type="ECO:0000256" key="1">
    <source>
        <dbReference type="SAM" id="MobiDB-lite"/>
    </source>
</evidence>
<dbReference type="AlphaFoldDB" id="A0A0E9T7Y2"/>
<reference evidence="2" key="2">
    <citation type="journal article" date="2015" name="Fish Shellfish Immunol.">
        <title>Early steps in the European eel (Anguilla anguilla)-Vibrio vulnificus interaction in the gills: Role of the RtxA13 toxin.</title>
        <authorList>
            <person name="Callol A."/>
            <person name="Pajuelo D."/>
            <person name="Ebbesson L."/>
            <person name="Teles M."/>
            <person name="MacKenzie S."/>
            <person name="Amaro C."/>
        </authorList>
    </citation>
    <scope>NUCLEOTIDE SEQUENCE</scope>
</reference>
<feature type="region of interest" description="Disordered" evidence="1">
    <location>
        <begin position="1"/>
        <end position="25"/>
    </location>
</feature>
<organism evidence="2">
    <name type="scientific">Anguilla anguilla</name>
    <name type="common">European freshwater eel</name>
    <name type="synonym">Muraena anguilla</name>
    <dbReference type="NCBI Taxonomy" id="7936"/>
    <lineage>
        <taxon>Eukaryota</taxon>
        <taxon>Metazoa</taxon>
        <taxon>Chordata</taxon>
        <taxon>Craniata</taxon>
        <taxon>Vertebrata</taxon>
        <taxon>Euteleostomi</taxon>
        <taxon>Actinopterygii</taxon>
        <taxon>Neopterygii</taxon>
        <taxon>Teleostei</taxon>
        <taxon>Anguilliformes</taxon>
        <taxon>Anguillidae</taxon>
        <taxon>Anguilla</taxon>
    </lineage>
</organism>
<sequence>MQIRGNTQFHRSASTPAGRRSEGDKTVCLRGCRAFICMTTTRKNSIL</sequence>
<feature type="compositionally biased region" description="Polar residues" evidence="1">
    <location>
        <begin position="1"/>
        <end position="15"/>
    </location>
</feature>
<reference evidence="2" key="1">
    <citation type="submission" date="2014-11" db="EMBL/GenBank/DDBJ databases">
        <authorList>
            <person name="Amaro Gonzalez C."/>
        </authorList>
    </citation>
    <scope>NUCLEOTIDE SEQUENCE</scope>
</reference>
<name>A0A0E9T7Y2_ANGAN</name>
<dbReference type="EMBL" id="GBXM01058798">
    <property type="protein sequence ID" value="JAH49779.1"/>
    <property type="molecule type" value="Transcribed_RNA"/>
</dbReference>